<organism evidence="2 3">
    <name type="scientific">Heterorhabditis bacteriophora</name>
    <name type="common">Entomopathogenic nematode worm</name>
    <dbReference type="NCBI Taxonomy" id="37862"/>
    <lineage>
        <taxon>Eukaryota</taxon>
        <taxon>Metazoa</taxon>
        <taxon>Ecdysozoa</taxon>
        <taxon>Nematoda</taxon>
        <taxon>Chromadorea</taxon>
        <taxon>Rhabditida</taxon>
        <taxon>Rhabditina</taxon>
        <taxon>Rhabditomorpha</taxon>
        <taxon>Strongyloidea</taxon>
        <taxon>Heterorhabditidae</taxon>
        <taxon>Heterorhabditis</taxon>
    </lineage>
</organism>
<evidence type="ECO:0000256" key="1">
    <source>
        <dbReference type="SAM" id="Phobius"/>
    </source>
</evidence>
<dbReference type="AlphaFoldDB" id="A0A1I7WXI6"/>
<name>A0A1I7WXI6_HETBA</name>
<keyword evidence="1" id="KW-0472">Membrane</keyword>
<keyword evidence="1" id="KW-1133">Transmembrane helix</keyword>
<evidence type="ECO:0000313" key="2">
    <source>
        <dbReference type="Proteomes" id="UP000095283"/>
    </source>
</evidence>
<dbReference type="Proteomes" id="UP000095283">
    <property type="component" value="Unplaced"/>
</dbReference>
<protein>
    <submittedName>
        <fullName evidence="3">Aa_trans domain-containing protein</fullName>
    </submittedName>
</protein>
<keyword evidence="2" id="KW-1185">Reference proteome</keyword>
<proteinExistence type="predicted"/>
<feature type="transmembrane region" description="Helical" evidence="1">
    <location>
        <begin position="88"/>
        <end position="108"/>
    </location>
</feature>
<feature type="transmembrane region" description="Helical" evidence="1">
    <location>
        <begin position="58"/>
        <end position="76"/>
    </location>
</feature>
<dbReference type="WBParaSite" id="Hba_09835">
    <property type="protein sequence ID" value="Hba_09835"/>
    <property type="gene ID" value="Hba_09835"/>
</dbReference>
<keyword evidence="1" id="KW-0812">Transmembrane</keyword>
<feature type="transmembrane region" description="Helical" evidence="1">
    <location>
        <begin position="31"/>
        <end position="52"/>
    </location>
</feature>
<sequence>MESVCINADWQFIRKHPFGFLMLMQTVSYSLFTLVSFIFTVIFYFVIIVVYFNGFFQVLQLSAGINLFVPCTLWFTTFIFKYLLEERLIIAALSNTTYVLVLYSSALMEGSAPQFSPASTPGPNPV</sequence>
<reference evidence="3" key="1">
    <citation type="submission" date="2016-11" db="UniProtKB">
        <authorList>
            <consortium name="WormBaseParasite"/>
        </authorList>
    </citation>
    <scope>IDENTIFICATION</scope>
</reference>
<accession>A0A1I7WXI6</accession>
<evidence type="ECO:0000313" key="3">
    <source>
        <dbReference type="WBParaSite" id="Hba_09835"/>
    </source>
</evidence>